<protein>
    <submittedName>
        <fullName evidence="2">Uncharacterized protein</fullName>
    </submittedName>
</protein>
<gene>
    <name evidence="2" type="ORF">NVIE_1129</name>
</gene>
<sequence>MSNKKLRVAIIIACALISSSLILMVLV</sequence>
<evidence type="ECO:0000313" key="3">
    <source>
        <dbReference type="Proteomes" id="UP000027093"/>
    </source>
</evidence>
<organism evidence="2 3">
    <name type="scientific">Nitrososphaera viennensis EN76</name>
    <dbReference type="NCBI Taxonomy" id="926571"/>
    <lineage>
        <taxon>Archaea</taxon>
        <taxon>Nitrososphaerota</taxon>
        <taxon>Nitrososphaeria</taxon>
        <taxon>Nitrososphaerales</taxon>
        <taxon>Nitrososphaeraceae</taxon>
        <taxon>Nitrososphaera</taxon>
    </lineage>
</organism>
<dbReference type="STRING" id="926571.NVIE_1129"/>
<accession>A0A060HJ74</accession>
<dbReference type="HOGENOM" id="CLU_3414461_0_0_2"/>
<dbReference type="Proteomes" id="UP000027093">
    <property type="component" value="Chromosome"/>
</dbReference>
<evidence type="ECO:0000256" key="1">
    <source>
        <dbReference type="SAM" id="Phobius"/>
    </source>
</evidence>
<name>A0A060HJ74_9ARCH</name>
<reference evidence="2 3" key="1">
    <citation type="journal article" date="2014" name="Int. J. Syst. Evol. Microbiol.">
        <title>Nitrososphaera viennensis gen. nov., sp. nov., an aerobic and mesophilic, ammonia-oxidizing archaeon from soil and a member of the archaeal phylum Thaumarchaeota.</title>
        <authorList>
            <person name="Stieglmeier M."/>
            <person name="Klingl A."/>
            <person name="Alves R.J."/>
            <person name="Rittmann S.K."/>
            <person name="Melcher M."/>
            <person name="Leisch N."/>
            <person name="Schleper C."/>
        </authorList>
    </citation>
    <scope>NUCLEOTIDE SEQUENCE [LARGE SCALE GENOMIC DNA]</scope>
    <source>
        <strain evidence="2">EN76</strain>
    </source>
</reference>
<dbReference type="AlphaFoldDB" id="A0A060HJ74"/>
<dbReference type="KEGG" id="nvn:NVIE_1129"/>
<feature type="transmembrane region" description="Helical" evidence="1">
    <location>
        <begin position="6"/>
        <end position="26"/>
    </location>
</feature>
<proteinExistence type="predicted"/>
<keyword evidence="1" id="KW-1133">Transmembrane helix</keyword>
<evidence type="ECO:0000313" key="2">
    <source>
        <dbReference type="EMBL" id="AIC15340.1"/>
    </source>
</evidence>
<keyword evidence="1" id="KW-0812">Transmembrane</keyword>
<keyword evidence="1" id="KW-0472">Membrane</keyword>
<dbReference type="EMBL" id="CP007536">
    <property type="protein sequence ID" value="AIC15340.1"/>
    <property type="molecule type" value="Genomic_DNA"/>
</dbReference>
<keyword evidence="3" id="KW-1185">Reference proteome</keyword>